<evidence type="ECO:0000313" key="2">
    <source>
        <dbReference type="EMBL" id="MCP3733301.1"/>
    </source>
</evidence>
<proteinExistence type="predicted"/>
<evidence type="ECO:0000313" key="3">
    <source>
        <dbReference type="Proteomes" id="UP001139486"/>
    </source>
</evidence>
<dbReference type="Proteomes" id="UP001139486">
    <property type="component" value="Unassembled WGS sequence"/>
</dbReference>
<evidence type="ECO:0000256" key="1">
    <source>
        <dbReference type="SAM" id="MobiDB-lite"/>
    </source>
</evidence>
<feature type="region of interest" description="Disordered" evidence="1">
    <location>
        <begin position="50"/>
        <end position="86"/>
    </location>
</feature>
<gene>
    <name evidence="2" type="ORF">M9979_00170</name>
</gene>
<dbReference type="EMBL" id="JAMLDY010000001">
    <property type="protein sequence ID" value="MCP3733301.1"/>
    <property type="molecule type" value="Genomic_DNA"/>
</dbReference>
<dbReference type="RefSeq" id="WP_254287309.1">
    <property type="nucleotide sequence ID" value="NZ_JAMLDY010000001.1"/>
</dbReference>
<sequence>MHRAAFFVSIVAFAKRQDQAVAITPVRAEPVEALVSTRDGVACGDQPFDRLKANGEKPDRPEGVALRAGDAGADHRCQRDQGKDDGKNLFHGSEILCG</sequence>
<keyword evidence="3" id="KW-1185">Reference proteome</keyword>
<feature type="compositionally biased region" description="Basic and acidic residues" evidence="1">
    <location>
        <begin position="72"/>
        <end position="86"/>
    </location>
</feature>
<reference evidence="2" key="1">
    <citation type="submission" date="2022-05" db="EMBL/GenBank/DDBJ databases">
        <title>Sphingomonas sp. strain RP10 Genome sequencing and assembly.</title>
        <authorList>
            <person name="Kim I."/>
        </authorList>
    </citation>
    <scope>NUCLEOTIDE SEQUENCE</scope>
    <source>
        <strain evidence="2">RP10</strain>
    </source>
</reference>
<protein>
    <submittedName>
        <fullName evidence="2">Uncharacterized protein</fullName>
    </submittedName>
</protein>
<feature type="compositionally biased region" description="Basic and acidic residues" evidence="1">
    <location>
        <begin position="50"/>
        <end position="62"/>
    </location>
</feature>
<organism evidence="2 3">
    <name type="scientific">Sphingomonas liriopis</name>
    <dbReference type="NCBI Taxonomy" id="2949094"/>
    <lineage>
        <taxon>Bacteria</taxon>
        <taxon>Pseudomonadati</taxon>
        <taxon>Pseudomonadota</taxon>
        <taxon>Alphaproteobacteria</taxon>
        <taxon>Sphingomonadales</taxon>
        <taxon>Sphingomonadaceae</taxon>
        <taxon>Sphingomonas</taxon>
    </lineage>
</organism>
<dbReference type="AlphaFoldDB" id="A0A9X2KP70"/>
<comment type="caution">
    <text evidence="2">The sequence shown here is derived from an EMBL/GenBank/DDBJ whole genome shotgun (WGS) entry which is preliminary data.</text>
</comment>
<name>A0A9X2KP70_9SPHN</name>
<accession>A0A9X2KP70</accession>